<keyword evidence="2" id="KW-0560">Oxidoreductase</keyword>
<dbReference type="Pfam" id="PF03992">
    <property type="entry name" value="ABM"/>
    <property type="match status" value="1"/>
</dbReference>
<dbReference type="Gene3D" id="3.30.70.100">
    <property type="match status" value="1"/>
</dbReference>
<keyword evidence="3" id="KW-1185">Reference proteome</keyword>
<name>A0A0R2LAX6_9LACO</name>
<dbReference type="GO" id="GO:0004497">
    <property type="term" value="F:monooxygenase activity"/>
    <property type="evidence" value="ECO:0007669"/>
    <property type="project" value="UniProtKB-KW"/>
</dbReference>
<dbReference type="RefSeq" id="WP_017867812.1">
    <property type="nucleotide sequence ID" value="NZ_BJYB01000006.1"/>
</dbReference>
<evidence type="ECO:0000313" key="2">
    <source>
        <dbReference type="EMBL" id="KRN95879.1"/>
    </source>
</evidence>
<gene>
    <name evidence="2" type="ORF">IV66_GL000903</name>
</gene>
<dbReference type="PATRIC" id="fig|449659.4.peg.909"/>
<evidence type="ECO:0000313" key="3">
    <source>
        <dbReference type="Proteomes" id="UP000051886"/>
    </source>
</evidence>
<keyword evidence="2" id="KW-0503">Monooxygenase</keyword>
<dbReference type="STRING" id="449659.IV66_GL000903"/>
<dbReference type="EMBL" id="JQCN01000069">
    <property type="protein sequence ID" value="KRN95879.1"/>
    <property type="molecule type" value="Genomic_DNA"/>
</dbReference>
<proteinExistence type="predicted"/>
<sequence length="93" mass="11123">MKIVNASFTVRPGWQPYYEHFIEEMVERSRQENGNVSYDHYKKMDVGNEYEIIEHWADDEALETHKQSASYKEFWRGIGHYVKTEPTVTVLDH</sequence>
<dbReference type="InterPro" id="IPR011008">
    <property type="entry name" value="Dimeric_a/b-barrel"/>
</dbReference>
<dbReference type="InterPro" id="IPR050744">
    <property type="entry name" value="AI-2_Isomerase_LsrG"/>
</dbReference>
<accession>A0A0R2LAX6</accession>
<dbReference type="InterPro" id="IPR007138">
    <property type="entry name" value="ABM_dom"/>
</dbReference>
<dbReference type="AlphaFoldDB" id="A0A0R2LAX6"/>
<evidence type="ECO:0000259" key="1">
    <source>
        <dbReference type="PROSITE" id="PS51725"/>
    </source>
</evidence>
<protein>
    <submittedName>
        <fullName evidence="2">Antibiotic biosynthesis monooxygenase</fullName>
    </submittedName>
</protein>
<feature type="domain" description="ABM" evidence="1">
    <location>
        <begin position="2"/>
        <end position="91"/>
    </location>
</feature>
<dbReference type="OrthoDB" id="287932at2"/>
<comment type="caution">
    <text evidence="2">The sequence shown here is derived from an EMBL/GenBank/DDBJ whole genome shotgun (WGS) entry which is preliminary data.</text>
</comment>
<reference evidence="2 3" key="1">
    <citation type="journal article" date="2015" name="Genome Announc.">
        <title>Expanding the biotechnology potential of lactobacilli through comparative genomics of 213 strains and associated genera.</title>
        <authorList>
            <person name="Sun Z."/>
            <person name="Harris H.M."/>
            <person name="McCann A."/>
            <person name="Guo C."/>
            <person name="Argimon S."/>
            <person name="Zhang W."/>
            <person name="Yang X."/>
            <person name="Jeffery I.B."/>
            <person name="Cooney J.C."/>
            <person name="Kagawa T.F."/>
            <person name="Liu W."/>
            <person name="Song Y."/>
            <person name="Salvetti E."/>
            <person name="Wrobel A."/>
            <person name="Rasinkangas P."/>
            <person name="Parkhill J."/>
            <person name="Rea M.C."/>
            <person name="O'Sullivan O."/>
            <person name="Ritari J."/>
            <person name="Douillard F.P."/>
            <person name="Paul Ross R."/>
            <person name="Yang R."/>
            <person name="Briner A.E."/>
            <person name="Felis G.E."/>
            <person name="de Vos W.M."/>
            <person name="Barrangou R."/>
            <person name="Klaenhammer T.R."/>
            <person name="Caufield P.W."/>
            <person name="Cui Y."/>
            <person name="Zhang H."/>
            <person name="O'Toole P.W."/>
        </authorList>
    </citation>
    <scope>NUCLEOTIDE SEQUENCE [LARGE SCALE GENOMIC DNA]</scope>
    <source>
        <strain evidence="2 3">NBRC 103219</strain>
    </source>
</reference>
<organism evidence="2 3">
    <name type="scientific">Ligilactobacillus pobuzihii</name>
    <dbReference type="NCBI Taxonomy" id="449659"/>
    <lineage>
        <taxon>Bacteria</taxon>
        <taxon>Bacillati</taxon>
        <taxon>Bacillota</taxon>
        <taxon>Bacilli</taxon>
        <taxon>Lactobacillales</taxon>
        <taxon>Lactobacillaceae</taxon>
        <taxon>Ligilactobacillus</taxon>
    </lineage>
</organism>
<dbReference type="PANTHER" id="PTHR33336:SF3">
    <property type="entry name" value="ABM DOMAIN-CONTAINING PROTEIN"/>
    <property type="match status" value="1"/>
</dbReference>
<dbReference type="SUPFAM" id="SSF54909">
    <property type="entry name" value="Dimeric alpha+beta barrel"/>
    <property type="match status" value="1"/>
</dbReference>
<dbReference type="PANTHER" id="PTHR33336">
    <property type="entry name" value="QUINOL MONOOXYGENASE YGIN-RELATED"/>
    <property type="match status" value="1"/>
</dbReference>
<dbReference type="Proteomes" id="UP000051886">
    <property type="component" value="Unassembled WGS sequence"/>
</dbReference>
<dbReference type="PROSITE" id="PS51725">
    <property type="entry name" value="ABM"/>
    <property type="match status" value="1"/>
</dbReference>